<organism evidence="2 3">
    <name type="scientific">Rheinheimera tangshanensis</name>
    <dbReference type="NCBI Taxonomy" id="400153"/>
    <lineage>
        <taxon>Bacteria</taxon>
        <taxon>Pseudomonadati</taxon>
        <taxon>Pseudomonadota</taxon>
        <taxon>Gammaproteobacteria</taxon>
        <taxon>Chromatiales</taxon>
        <taxon>Chromatiaceae</taxon>
        <taxon>Rheinheimera</taxon>
    </lineage>
</organism>
<sequence>MTYYIFILVLAVFCIFALKKLSRGFTDIFAILVFLMIFVFSQSDNFDHANYQLYYSTQVYGLFEPLFVLVMYILNGVVEPEFFLGSVFFLVYFVCRTFGDNNYNFLALLFLSPLGVVSPRFFFAAMLLSLLVANSRSFFRYGFPLLTHYSTLPVYSFFILNRRLFIFSVFSFVSFFIFAKGYFFDFISSFGVNYSRYLESTNDFSITNVAKYTVLPIAFFVLGKSMVYDNKSYSIALSLFLAANIVKFGMLDFEVMSRVATMFVLLGLYYVYNYGNGFARLFVVFYVALNSLTFGFYGWAIYPDIYMESDQWLNGK</sequence>
<keyword evidence="1" id="KW-0472">Membrane</keyword>
<dbReference type="EMBL" id="VRLR01000006">
    <property type="protein sequence ID" value="TXK80498.1"/>
    <property type="molecule type" value="Genomic_DNA"/>
</dbReference>
<feature type="transmembrane region" description="Helical" evidence="1">
    <location>
        <begin position="204"/>
        <end position="223"/>
    </location>
</feature>
<evidence type="ECO:0000256" key="1">
    <source>
        <dbReference type="SAM" id="Phobius"/>
    </source>
</evidence>
<dbReference type="AlphaFoldDB" id="A0A5C8LY58"/>
<evidence type="ECO:0000313" key="2">
    <source>
        <dbReference type="EMBL" id="TXK80498.1"/>
    </source>
</evidence>
<keyword evidence="3" id="KW-1185">Reference proteome</keyword>
<proteinExistence type="predicted"/>
<protein>
    <recommendedName>
        <fullName evidence="4">EpsG family protein</fullName>
    </recommendedName>
</protein>
<name>A0A5C8LY58_9GAMM</name>
<feature type="transmembrane region" description="Helical" evidence="1">
    <location>
        <begin position="105"/>
        <end position="132"/>
    </location>
</feature>
<gene>
    <name evidence="2" type="ORF">FU839_11085</name>
</gene>
<evidence type="ECO:0008006" key="4">
    <source>
        <dbReference type="Google" id="ProtNLM"/>
    </source>
</evidence>
<feature type="transmembrane region" description="Helical" evidence="1">
    <location>
        <begin position="28"/>
        <end position="46"/>
    </location>
</feature>
<feature type="transmembrane region" description="Helical" evidence="1">
    <location>
        <begin position="232"/>
        <end position="249"/>
    </location>
</feature>
<keyword evidence="1" id="KW-1133">Transmembrane helix</keyword>
<dbReference type="RefSeq" id="WP_147904403.1">
    <property type="nucleotide sequence ID" value="NZ_BAAAGC010000010.1"/>
</dbReference>
<feature type="transmembrane region" description="Helical" evidence="1">
    <location>
        <begin position="279"/>
        <end position="302"/>
    </location>
</feature>
<accession>A0A5C8LY58</accession>
<feature type="transmembrane region" description="Helical" evidence="1">
    <location>
        <begin position="165"/>
        <end position="184"/>
    </location>
</feature>
<comment type="caution">
    <text evidence="2">The sequence shown here is derived from an EMBL/GenBank/DDBJ whole genome shotgun (WGS) entry which is preliminary data.</text>
</comment>
<keyword evidence="1" id="KW-0812">Transmembrane</keyword>
<reference evidence="2 3" key="1">
    <citation type="submission" date="2019-08" db="EMBL/GenBank/DDBJ databases">
        <title>Draft genome analysis of Rheinheimera tangshanensis isolated from the roots of fresh rice plants (Oryza sativa).</title>
        <authorList>
            <person name="Yu Q."/>
            <person name="Qi Y."/>
            <person name="Zhang H."/>
            <person name="Pu J."/>
        </authorList>
    </citation>
    <scope>NUCLEOTIDE SEQUENCE [LARGE SCALE GENOMIC DNA]</scope>
    <source>
        <strain evidence="2 3">JA3-B52</strain>
    </source>
</reference>
<feature type="transmembrane region" description="Helical" evidence="1">
    <location>
        <begin position="255"/>
        <end position="272"/>
    </location>
</feature>
<feature type="transmembrane region" description="Helical" evidence="1">
    <location>
        <begin position="138"/>
        <end position="158"/>
    </location>
</feature>
<dbReference type="Proteomes" id="UP000321814">
    <property type="component" value="Unassembled WGS sequence"/>
</dbReference>
<feature type="transmembrane region" description="Helical" evidence="1">
    <location>
        <begin position="66"/>
        <end position="93"/>
    </location>
</feature>
<evidence type="ECO:0000313" key="3">
    <source>
        <dbReference type="Proteomes" id="UP000321814"/>
    </source>
</evidence>